<feature type="compositionally biased region" description="Acidic residues" evidence="1">
    <location>
        <begin position="247"/>
        <end position="259"/>
    </location>
</feature>
<dbReference type="AlphaFoldDB" id="A0A1G4IAP1"/>
<proteinExistence type="predicted"/>
<dbReference type="GeneID" id="92374639"/>
<comment type="caution">
    <text evidence="2">The sequence shown here is derived from an EMBL/GenBank/DDBJ whole genome shotgun (WGS) entry which is preliminary data.</text>
</comment>
<keyword evidence="3" id="KW-1185">Reference proteome</keyword>
<dbReference type="VEuPathDB" id="TriTrypDB:TEOVI_000069900"/>
<dbReference type="EMBL" id="CZPT02001156">
    <property type="protein sequence ID" value="SCU69142.1"/>
    <property type="molecule type" value="Genomic_DNA"/>
</dbReference>
<evidence type="ECO:0000313" key="2">
    <source>
        <dbReference type="EMBL" id="SCU69142.1"/>
    </source>
</evidence>
<gene>
    <name evidence="2" type="ORF">TEOVI_000069900</name>
</gene>
<evidence type="ECO:0000313" key="3">
    <source>
        <dbReference type="Proteomes" id="UP000195570"/>
    </source>
</evidence>
<sequence length="444" mass="49323">MKVAAVGTLPEDLIDAIRGGAVELHWEGDSVVVFHDDINCCSWRCELDAKPDGKELQPVSFRHQRTGEGGSACVPRIGRITRSEVHRVKDLADTTVEENAPAPVQSDGSLNPPIMNVTEVLTKYRPLVVRIVHYLAPLPRESGELMRFFSSEDGKVLKAVLNAFTTMNGRGQYELTAAGYELVDVESYDSKAVKQQVADRALQKIAHNKVLVDRFSLYADRDVLLAACSKGIMAGLGSSRSKRGRDDVDDNSGSDDDEDKGNGAEPSASGFKSSAQNAVSIAAKGDVVMFTSMSQSYIRWNDADLTKEPWEMPSAAAEALKQLQDAAKNARASAGKSLPPMSIMSPEQLSTAQERYGILRSEYTKIHDRLKRLEEVSEEVRGWSQTQGDRFTRELNEELRNWFERQEAPRLKLVTAMDAVHEALYRLKRGIEDYVNLRQWGVMM</sequence>
<reference evidence="2" key="1">
    <citation type="submission" date="2016-09" db="EMBL/GenBank/DDBJ databases">
        <authorList>
            <person name="Hebert L."/>
            <person name="Moumen B."/>
        </authorList>
    </citation>
    <scope>NUCLEOTIDE SEQUENCE [LARGE SCALE GENOMIC DNA]</scope>
    <source>
        <strain evidence="2">OVI</strain>
    </source>
</reference>
<accession>A0A1G4IAP1</accession>
<organism evidence="2 3">
    <name type="scientific">Trypanosoma equiperdum</name>
    <dbReference type="NCBI Taxonomy" id="5694"/>
    <lineage>
        <taxon>Eukaryota</taxon>
        <taxon>Discoba</taxon>
        <taxon>Euglenozoa</taxon>
        <taxon>Kinetoplastea</taxon>
        <taxon>Metakinetoplastina</taxon>
        <taxon>Trypanosomatida</taxon>
        <taxon>Trypanosomatidae</taxon>
        <taxon>Trypanosoma</taxon>
    </lineage>
</organism>
<feature type="region of interest" description="Disordered" evidence="1">
    <location>
        <begin position="236"/>
        <end position="272"/>
    </location>
</feature>
<protein>
    <submittedName>
        <fullName evidence="2">Uncharacterized protein</fullName>
    </submittedName>
</protein>
<evidence type="ECO:0000256" key="1">
    <source>
        <dbReference type="SAM" id="MobiDB-lite"/>
    </source>
</evidence>
<dbReference type="RefSeq" id="XP_067080166.1">
    <property type="nucleotide sequence ID" value="XM_067224065.1"/>
</dbReference>
<name>A0A1G4IAP1_TRYEQ</name>
<dbReference type="Proteomes" id="UP000195570">
    <property type="component" value="Unassembled WGS sequence"/>
</dbReference>